<feature type="compositionally biased region" description="Basic and acidic residues" evidence="1">
    <location>
        <begin position="91"/>
        <end position="111"/>
    </location>
</feature>
<sequence length="229" mass="26300">MRLLRRTLILKSVGVRRNPTLKKYNTDNRSAPRRERSSRQPERAAEQLLRAWARLEGKQTMVVDGTLCGYRERVRRMEERRNMSVSGEIPTPHEEGERERRREKEQGEGRKTSPRNLLPQHSSSDVVWHLVHKANQIHTLTSYISGKGNRSPALGNFPSTCKTVRTKCGTCHSPCILKTLVIKTSPRSYENKRPALSSFRPARFAAKSRILSAVKYIEFDNSKKDFSEG</sequence>
<reference evidence="2 3" key="1">
    <citation type="submission" date="2019-06" db="EMBL/GenBank/DDBJ databases">
        <title>Draft genomes of female and male turbot (Scophthalmus maximus).</title>
        <authorList>
            <person name="Xu H."/>
            <person name="Xu X.-W."/>
            <person name="Shao C."/>
            <person name="Chen S."/>
        </authorList>
    </citation>
    <scope>NUCLEOTIDE SEQUENCE [LARGE SCALE GENOMIC DNA]</scope>
    <source>
        <strain evidence="2">Ysfricsl-2016a</strain>
        <tissue evidence="2">Blood</tissue>
    </source>
</reference>
<dbReference type="EMBL" id="VEVO01000022">
    <property type="protein sequence ID" value="KAF0023149.1"/>
    <property type="molecule type" value="Genomic_DNA"/>
</dbReference>
<dbReference type="AlphaFoldDB" id="A0A6A4RS79"/>
<evidence type="ECO:0000256" key="1">
    <source>
        <dbReference type="SAM" id="MobiDB-lite"/>
    </source>
</evidence>
<protein>
    <submittedName>
        <fullName evidence="2">Uncharacterized protein</fullName>
    </submittedName>
</protein>
<gene>
    <name evidence="2" type="ORF">F2P81_023779</name>
</gene>
<evidence type="ECO:0000313" key="2">
    <source>
        <dbReference type="EMBL" id="KAF0023149.1"/>
    </source>
</evidence>
<evidence type="ECO:0000313" key="3">
    <source>
        <dbReference type="Proteomes" id="UP000438429"/>
    </source>
</evidence>
<dbReference type="Proteomes" id="UP000438429">
    <property type="component" value="Unassembled WGS sequence"/>
</dbReference>
<name>A0A6A4RS79_SCOMX</name>
<feature type="compositionally biased region" description="Basic and acidic residues" evidence="1">
    <location>
        <begin position="24"/>
        <end position="43"/>
    </location>
</feature>
<accession>A0A6A4RS79</accession>
<feature type="region of interest" description="Disordered" evidence="1">
    <location>
        <begin position="19"/>
        <end position="43"/>
    </location>
</feature>
<proteinExistence type="predicted"/>
<organism evidence="2 3">
    <name type="scientific">Scophthalmus maximus</name>
    <name type="common">Turbot</name>
    <name type="synonym">Psetta maxima</name>
    <dbReference type="NCBI Taxonomy" id="52904"/>
    <lineage>
        <taxon>Eukaryota</taxon>
        <taxon>Metazoa</taxon>
        <taxon>Chordata</taxon>
        <taxon>Craniata</taxon>
        <taxon>Vertebrata</taxon>
        <taxon>Euteleostomi</taxon>
        <taxon>Actinopterygii</taxon>
        <taxon>Neopterygii</taxon>
        <taxon>Teleostei</taxon>
        <taxon>Neoteleostei</taxon>
        <taxon>Acanthomorphata</taxon>
        <taxon>Carangaria</taxon>
        <taxon>Pleuronectiformes</taxon>
        <taxon>Pleuronectoidei</taxon>
        <taxon>Scophthalmidae</taxon>
        <taxon>Scophthalmus</taxon>
    </lineage>
</organism>
<comment type="caution">
    <text evidence="2">The sequence shown here is derived from an EMBL/GenBank/DDBJ whole genome shotgun (WGS) entry which is preliminary data.</text>
</comment>
<feature type="region of interest" description="Disordered" evidence="1">
    <location>
        <begin position="81"/>
        <end position="121"/>
    </location>
</feature>